<keyword evidence="1" id="KW-0406">Ion transport</keyword>
<evidence type="ECO:0000256" key="2">
    <source>
        <dbReference type="SAM" id="MobiDB-lite"/>
    </source>
</evidence>
<evidence type="ECO:0000259" key="3">
    <source>
        <dbReference type="Pfam" id="PF08412"/>
    </source>
</evidence>
<feature type="domain" description="Ion transport N-terminal" evidence="3">
    <location>
        <begin position="89"/>
        <end position="131"/>
    </location>
</feature>
<reference evidence="4 5" key="2">
    <citation type="submission" date="2019-04" db="EMBL/GenBank/DDBJ databases">
        <title>The genome sequence of big-headed turtle.</title>
        <authorList>
            <person name="Gong S."/>
        </authorList>
    </citation>
    <scope>NUCLEOTIDE SEQUENCE [LARGE SCALE GENOMIC DNA]</scope>
    <source>
        <strain evidence="4">DO16091913</strain>
        <tissue evidence="4">Muscle</tissue>
    </source>
</reference>
<organism evidence="4 5">
    <name type="scientific">Platysternon megacephalum</name>
    <name type="common">big-headed turtle</name>
    <dbReference type="NCBI Taxonomy" id="55544"/>
    <lineage>
        <taxon>Eukaryota</taxon>
        <taxon>Metazoa</taxon>
        <taxon>Chordata</taxon>
        <taxon>Craniata</taxon>
        <taxon>Vertebrata</taxon>
        <taxon>Euteleostomi</taxon>
        <taxon>Archelosauria</taxon>
        <taxon>Testudinata</taxon>
        <taxon>Testudines</taxon>
        <taxon>Cryptodira</taxon>
        <taxon>Durocryptodira</taxon>
        <taxon>Testudinoidea</taxon>
        <taxon>Platysternidae</taxon>
        <taxon>Platysternon</taxon>
    </lineage>
</organism>
<evidence type="ECO:0000256" key="1">
    <source>
        <dbReference type="ARBA" id="ARBA00022826"/>
    </source>
</evidence>
<reference evidence="4 5" key="1">
    <citation type="submission" date="2019-04" db="EMBL/GenBank/DDBJ databases">
        <title>Draft genome of the big-headed turtle Platysternon megacephalum.</title>
        <authorList>
            <person name="Gong S."/>
        </authorList>
    </citation>
    <scope>NUCLEOTIDE SEQUENCE [LARGE SCALE GENOMIC DNA]</scope>
    <source>
        <strain evidence="4">DO16091913</strain>
        <tissue evidence="4">Muscle</tissue>
    </source>
</reference>
<gene>
    <name evidence="4" type="ORF">DR999_PMT23560</name>
</gene>
<dbReference type="InterPro" id="IPR051413">
    <property type="entry name" value="K/Na_HCN_channel"/>
</dbReference>
<comment type="caution">
    <text evidence="4">The sequence shown here is derived from an EMBL/GenBank/DDBJ whole genome shotgun (WGS) entry which is preliminary data.</text>
</comment>
<feature type="region of interest" description="Disordered" evidence="2">
    <location>
        <begin position="1"/>
        <end position="73"/>
    </location>
</feature>
<keyword evidence="5" id="KW-1185">Reference proteome</keyword>
<dbReference type="AlphaFoldDB" id="A0A4D9DD84"/>
<dbReference type="GO" id="GO:0098855">
    <property type="term" value="C:HCN channel complex"/>
    <property type="evidence" value="ECO:0007669"/>
    <property type="project" value="TreeGrafter"/>
</dbReference>
<dbReference type="GO" id="GO:0003254">
    <property type="term" value="P:regulation of membrane depolarization"/>
    <property type="evidence" value="ECO:0007669"/>
    <property type="project" value="TreeGrafter"/>
</dbReference>
<dbReference type="Proteomes" id="UP000297703">
    <property type="component" value="Unassembled WGS sequence"/>
</dbReference>
<sequence>MEAAPGTEPRDRAQGADPRDKPPALDGEAPGRPEGSVGSGPGQPPRAVTPGEPPASQPGAGKAEAAEQILSDAEDPAALAGTFVQRQLGAMLQPAVNKFSLRMFGSHKAVELEQQRVKSAGSWIIHPYSDFR</sequence>
<dbReference type="OrthoDB" id="421226at2759"/>
<dbReference type="PANTHER" id="PTHR45689:SF7">
    <property type="entry name" value="POTASSIUM_SODIUM HYPERPOLARIZATION-ACTIVATED CYCLIC NUCLEOTIDE-GATED CHANNEL 3"/>
    <property type="match status" value="1"/>
</dbReference>
<dbReference type="STRING" id="55544.A0A4D9DD84"/>
<proteinExistence type="predicted"/>
<feature type="compositionally biased region" description="Basic and acidic residues" evidence="2">
    <location>
        <begin position="8"/>
        <end position="23"/>
    </location>
</feature>
<keyword evidence="1" id="KW-0630">Potassium</keyword>
<protein>
    <submittedName>
        <fullName evidence="4">Potassium/sodium hyperpolarization-activated cyclic nucleotide-gated channel 4</fullName>
    </submittedName>
</protein>
<dbReference type="InterPro" id="IPR013621">
    <property type="entry name" value="Ion_trans_N"/>
</dbReference>
<name>A0A4D9DD84_9SAUR</name>
<keyword evidence="1" id="KW-0813">Transport</keyword>
<dbReference type="GO" id="GO:0005249">
    <property type="term" value="F:voltage-gated potassium channel activity"/>
    <property type="evidence" value="ECO:0007669"/>
    <property type="project" value="TreeGrafter"/>
</dbReference>
<dbReference type="PANTHER" id="PTHR45689">
    <property type="entry name" value="I[[H]] CHANNEL, ISOFORM E"/>
    <property type="match status" value="1"/>
</dbReference>
<dbReference type="Pfam" id="PF08412">
    <property type="entry name" value="Ion_trans_N"/>
    <property type="match status" value="1"/>
</dbReference>
<keyword evidence="1" id="KW-0633">Potassium transport</keyword>
<accession>A0A4D9DD84</accession>
<dbReference type="GO" id="GO:0030424">
    <property type="term" value="C:axon"/>
    <property type="evidence" value="ECO:0007669"/>
    <property type="project" value="TreeGrafter"/>
</dbReference>
<evidence type="ECO:0000313" key="4">
    <source>
        <dbReference type="EMBL" id="TFJ95058.1"/>
    </source>
</evidence>
<evidence type="ECO:0000313" key="5">
    <source>
        <dbReference type="Proteomes" id="UP000297703"/>
    </source>
</evidence>
<keyword evidence="1" id="KW-0631">Potassium channel</keyword>
<dbReference type="GO" id="GO:0035725">
    <property type="term" value="P:sodium ion transmembrane transport"/>
    <property type="evidence" value="ECO:0007669"/>
    <property type="project" value="TreeGrafter"/>
</dbReference>
<dbReference type="GO" id="GO:0030425">
    <property type="term" value="C:dendrite"/>
    <property type="evidence" value="ECO:0007669"/>
    <property type="project" value="TreeGrafter"/>
</dbReference>
<keyword evidence="1" id="KW-0407">Ion channel</keyword>
<dbReference type="EMBL" id="QXTE01016015">
    <property type="protein sequence ID" value="TFJ95058.1"/>
    <property type="molecule type" value="Genomic_DNA"/>
</dbReference>